<dbReference type="GO" id="GO:0006508">
    <property type="term" value="P:proteolysis"/>
    <property type="evidence" value="ECO:0007669"/>
    <property type="project" value="UniProtKB-KW"/>
</dbReference>
<keyword evidence="8" id="KW-0645">Protease</keyword>
<dbReference type="InterPro" id="IPR043129">
    <property type="entry name" value="ATPase_NBD"/>
</dbReference>
<comment type="subcellular location">
    <subcellularLocation>
        <location evidence="1">Cytoplasm</location>
    </subcellularLocation>
</comment>
<dbReference type="PANTHER" id="PTHR11735:SF11">
    <property type="entry name" value="TRNA THREONYLCARBAMOYLADENOSINE BIOSYNTHESIS PROTEIN TSAB"/>
    <property type="match status" value="1"/>
</dbReference>
<dbReference type="InterPro" id="IPR000905">
    <property type="entry name" value="Gcp-like_dom"/>
</dbReference>
<dbReference type="EMBL" id="CP002086">
    <property type="protein sequence ID" value="ADJ27737.1"/>
    <property type="molecule type" value="Genomic_DNA"/>
</dbReference>
<comment type="similarity">
    <text evidence="2">Belongs to the KAE1 / TsaD family. TsaB subfamily.</text>
</comment>
<dbReference type="GO" id="GO:0002949">
    <property type="term" value="P:tRNA threonylcarbamoyladenosine modification"/>
    <property type="evidence" value="ECO:0007669"/>
    <property type="project" value="InterPro"/>
</dbReference>
<evidence type="ECO:0000256" key="6">
    <source>
        <dbReference type="ARBA" id="ARBA00032446"/>
    </source>
</evidence>
<dbReference type="STRING" id="105559.Nwat_0784"/>
<protein>
    <recommendedName>
        <fullName evidence="3">tRNA threonylcarbamoyladenosine biosynthesis protein TsaB</fullName>
    </recommendedName>
    <alternativeName>
        <fullName evidence="6">t(6)A37 threonylcarbamoyladenosine biosynthesis protein TsaB</fullName>
    </alternativeName>
</protein>
<dbReference type="Gene3D" id="3.30.420.40">
    <property type="match status" value="2"/>
</dbReference>
<keyword evidence="8" id="KW-0378">Hydrolase</keyword>
<dbReference type="PANTHER" id="PTHR11735">
    <property type="entry name" value="TRNA N6-ADENOSINE THREONYLCARBAMOYLTRANSFERASE"/>
    <property type="match status" value="1"/>
</dbReference>
<sequence length="231" mass="24619">MKLLALDTSTEACSAALLMADQICERFVVAPRGHSDLILDMLEALLAEAGVSLGAIDALAFGQGPGSFTGVRIGASVAQGIAFARDLPVVPVSSLAALAQFCKEKKILAAIDARMGEIYWGVYEREAEGLVRLMDSEQVCIPEAVPLVAGKGWFGAGTGWGVYKDKLCARLGRRVDGWEVEHYPRASATARLAAAAFVRGESVMAEQALPVYLRDNVVKKPSRAKINNKSP</sequence>
<dbReference type="CDD" id="cd24032">
    <property type="entry name" value="ASKHA_NBD_TsaB"/>
    <property type="match status" value="1"/>
</dbReference>
<dbReference type="SUPFAM" id="SSF53067">
    <property type="entry name" value="Actin-like ATPase domain"/>
    <property type="match status" value="2"/>
</dbReference>
<dbReference type="Proteomes" id="UP000000393">
    <property type="component" value="Chromosome"/>
</dbReference>
<evidence type="ECO:0000256" key="4">
    <source>
        <dbReference type="ARBA" id="ARBA00022490"/>
    </source>
</evidence>
<dbReference type="KEGG" id="nwa:Nwat_0784"/>
<evidence type="ECO:0000256" key="1">
    <source>
        <dbReference type="ARBA" id="ARBA00004496"/>
    </source>
</evidence>
<dbReference type="eggNOG" id="COG1214">
    <property type="taxonomic scope" value="Bacteria"/>
</dbReference>
<feature type="domain" description="Gcp-like" evidence="7">
    <location>
        <begin position="29"/>
        <end position="135"/>
    </location>
</feature>
<evidence type="ECO:0000259" key="7">
    <source>
        <dbReference type="Pfam" id="PF00814"/>
    </source>
</evidence>
<dbReference type="InterPro" id="IPR022496">
    <property type="entry name" value="T6A_TsaB"/>
</dbReference>
<gene>
    <name evidence="8" type="ordered locus">Nwat_0784</name>
</gene>
<evidence type="ECO:0000256" key="3">
    <source>
        <dbReference type="ARBA" id="ARBA00019012"/>
    </source>
</evidence>
<dbReference type="GO" id="GO:0005829">
    <property type="term" value="C:cytosol"/>
    <property type="evidence" value="ECO:0007669"/>
    <property type="project" value="TreeGrafter"/>
</dbReference>
<proteinExistence type="inferred from homology"/>
<organism evidence="8 9">
    <name type="scientific">Nitrosococcus watsoni (strain C-113)</name>
    <dbReference type="NCBI Taxonomy" id="105559"/>
    <lineage>
        <taxon>Bacteria</taxon>
        <taxon>Pseudomonadati</taxon>
        <taxon>Pseudomonadota</taxon>
        <taxon>Gammaproteobacteria</taxon>
        <taxon>Chromatiales</taxon>
        <taxon>Chromatiaceae</taxon>
        <taxon>Nitrosococcus</taxon>
    </lineage>
</organism>
<dbReference type="OrthoDB" id="9809995at2"/>
<accession>D8KBX6</accession>
<dbReference type="HOGENOM" id="CLU_064886_2_0_6"/>
<evidence type="ECO:0000256" key="5">
    <source>
        <dbReference type="ARBA" id="ARBA00022694"/>
    </source>
</evidence>
<keyword evidence="4" id="KW-0963">Cytoplasm</keyword>
<evidence type="ECO:0000313" key="8">
    <source>
        <dbReference type="EMBL" id="ADJ27737.1"/>
    </source>
</evidence>
<keyword evidence="9" id="KW-1185">Reference proteome</keyword>
<keyword evidence="5" id="KW-0819">tRNA processing</keyword>
<dbReference type="NCBIfam" id="TIGR03725">
    <property type="entry name" value="T6A_YeaZ"/>
    <property type="match status" value="1"/>
</dbReference>
<reference evidence="8 9" key="1">
    <citation type="submission" date="2010-06" db="EMBL/GenBank/DDBJ databases">
        <title>Complete sequence of chromosome of Nitrosococcus watsoni C-113.</title>
        <authorList>
            <consortium name="US DOE Joint Genome Institute"/>
            <person name="Lucas S."/>
            <person name="Copeland A."/>
            <person name="Lapidus A."/>
            <person name="Cheng J.-F."/>
            <person name="Bruce D."/>
            <person name="Goodwin L."/>
            <person name="Pitluck S."/>
            <person name="Malfatti S.A."/>
            <person name="Chain P.S.G."/>
            <person name="Land M."/>
            <person name="Hauser L."/>
            <person name="Kyrpides N."/>
            <person name="Ivanova N."/>
            <person name="Cambell M.A."/>
            <person name="Heidelberg J.F."/>
            <person name="Klotz M.G."/>
            <person name="Woyke T."/>
        </authorList>
    </citation>
    <scope>NUCLEOTIDE SEQUENCE [LARGE SCALE GENOMIC DNA]</scope>
    <source>
        <strain evidence="8 9">C-113</strain>
    </source>
</reference>
<evidence type="ECO:0000313" key="9">
    <source>
        <dbReference type="Proteomes" id="UP000000393"/>
    </source>
</evidence>
<dbReference type="RefSeq" id="WP_013219842.1">
    <property type="nucleotide sequence ID" value="NC_014315.1"/>
</dbReference>
<dbReference type="Pfam" id="PF00814">
    <property type="entry name" value="TsaD"/>
    <property type="match status" value="1"/>
</dbReference>
<dbReference type="FunFam" id="3.30.420.40:FF:000097">
    <property type="entry name" value="tRNA threonylcarbamoyladenosine biosynthesis protein TsaB"/>
    <property type="match status" value="1"/>
</dbReference>
<name>D8KBX6_NITWC</name>
<dbReference type="GO" id="GO:0008233">
    <property type="term" value="F:peptidase activity"/>
    <property type="evidence" value="ECO:0007669"/>
    <property type="project" value="UniProtKB-KW"/>
</dbReference>
<evidence type="ECO:0000256" key="2">
    <source>
        <dbReference type="ARBA" id="ARBA00010493"/>
    </source>
</evidence>
<dbReference type="AlphaFoldDB" id="D8KBX6"/>